<dbReference type="RefSeq" id="WP_166936469.1">
    <property type="nucleotide sequence ID" value="NZ_VWXC01000029.1"/>
</dbReference>
<dbReference type="EMBL" id="VWXC01000029">
    <property type="protein sequence ID" value="NIG22024.1"/>
    <property type="molecule type" value="Genomic_DNA"/>
</dbReference>
<name>A0ABX0RY42_9GAMM</name>
<proteinExistence type="predicted"/>
<protein>
    <submittedName>
        <fullName evidence="1">Uncharacterized protein</fullName>
    </submittedName>
</protein>
<organism evidence="1 2">
    <name type="scientific">Candidatus Pantoea communis</name>
    <dbReference type="NCBI Taxonomy" id="2608354"/>
    <lineage>
        <taxon>Bacteria</taxon>
        <taxon>Pseudomonadati</taxon>
        <taxon>Pseudomonadota</taxon>
        <taxon>Gammaproteobacteria</taxon>
        <taxon>Enterobacterales</taxon>
        <taxon>Erwiniaceae</taxon>
        <taxon>Pantoea</taxon>
    </lineage>
</organism>
<evidence type="ECO:0000313" key="1">
    <source>
        <dbReference type="EMBL" id="NIG22024.1"/>
    </source>
</evidence>
<sequence length="65" mass="7165">MLFLNENFYAAAPEFAEHCPPFGAIDVQNLHSSTTPLAAIVIKIAETFFCCANFPTIKNYVVAKN</sequence>
<evidence type="ECO:0000313" key="2">
    <source>
        <dbReference type="Proteomes" id="UP001515780"/>
    </source>
</evidence>
<gene>
    <name evidence="1" type="ORF">F3J37_25500</name>
</gene>
<comment type="caution">
    <text evidence="1">The sequence shown here is derived from an EMBL/GenBank/DDBJ whole genome shotgun (WGS) entry which is preliminary data.</text>
</comment>
<reference evidence="1 2" key="1">
    <citation type="journal article" date="2019" name="bioRxiv">
        <title>Bacteria contribute to plant secondary compound degradation in a generalist herbivore system.</title>
        <authorList>
            <person name="Francoeur C.B."/>
            <person name="Khadempour L."/>
            <person name="Moreira-Soto R.D."/>
            <person name="Gotting K."/>
            <person name="Book A.J."/>
            <person name="Pinto-Tomas A.A."/>
            <person name="Keefover-Ring K."/>
            <person name="Currie C.R."/>
        </authorList>
    </citation>
    <scope>NUCLEOTIDE SEQUENCE [LARGE SCALE GENOMIC DNA]</scope>
    <source>
        <strain evidence="1">Al-1710</strain>
    </source>
</reference>
<keyword evidence="2" id="KW-1185">Reference proteome</keyword>
<accession>A0ABX0RY42</accession>
<dbReference type="Proteomes" id="UP001515780">
    <property type="component" value="Unassembled WGS sequence"/>
</dbReference>